<feature type="chain" id="PRO_5046261947" evidence="1">
    <location>
        <begin position="21"/>
        <end position="225"/>
    </location>
</feature>
<evidence type="ECO:0000313" key="2">
    <source>
        <dbReference type="EMBL" id="GGE29506.1"/>
    </source>
</evidence>
<organism evidence="2 3">
    <name type="scientific">Psychroflexus planctonicus</name>
    <dbReference type="NCBI Taxonomy" id="1526575"/>
    <lineage>
        <taxon>Bacteria</taxon>
        <taxon>Pseudomonadati</taxon>
        <taxon>Bacteroidota</taxon>
        <taxon>Flavobacteriia</taxon>
        <taxon>Flavobacteriales</taxon>
        <taxon>Flavobacteriaceae</taxon>
        <taxon>Psychroflexus</taxon>
    </lineage>
</organism>
<accession>A0ABQ1SCY2</accession>
<dbReference type="RefSeq" id="WP_188457762.1">
    <property type="nucleotide sequence ID" value="NZ_BMGM01000003.1"/>
</dbReference>
<keyword evidence="3" id="KW-1185">Reference proteome</keyword>
<dbReference type="EMBL" id="BMGM01000003">
    <property type="protein sequence ID" value="GGE29506.1"/>
    <property type="molecule type" value="Genomic_DNA"/>
</dbReference>
<dbReference type="Proteomes" id="UP000599179">
    <property type="component" value="Unassembled WGS sequence"/>
</dbReference>
<comment type="caution">
    <text evidence="2">The sequence shown here is derived from an EMBL/GenBank/DDBJ whole genome shotgun (WGS) entry which is preliminary data.</text>
</comment>
<sequence>MKAFCYLLFFSLLLSCNKNTNTSEEKNHTSQEEAELTYIEKLANANGFENWNDVKEIEFTFNVNNQGKEFKREWRWQVKDDMVYMKVEGEEVGTNINNNPDQQIHQAFINDSYWLLFPFQLMWTDGYDHEINEKTISPFHEKELTELVINFKEEGGYTPGDTYKLYFNDDFKIEEWSFFPSGSEEPRIINVWDNYKTYEGIKISTDRRNQDGSFRIYFTDIAIKK</sequence>
<protein>
    <submittedName>
        <fullName evidence="2">Uncharacterized protein</fullName>
    </submittedName>
</protein>
<reference evidence="3" key="1">
    <citation type="journal article" date="2019" name="Int. J. Syst. Evol. Microbiol.">
        <title>The Global Catalogue of Microorganisms (GCM) 10K type strain sequencing project: providing services to taxonomists for standard genome sequencing and annotation.</title>
        <authorList>
            <consortium name="The Broad Institute Genomics Platform"/>
            <consortium name="The Broad Institute Genome Sequencing Center for Infectious Disease"/>
            <person name="Wu L."/>
            <person name="Ma J."/>
        </authorList>
    </citation>
    <scope>NUCLEOTIDE SEQUENCE [LARGE SCALE GENOMIC DNA]</scope>
    <source>
        <strain evidence="3">CGMCC 1.12931</strain>
    </source>
</reference>
<proteinExistence type="predicted"/>
<feature type="signal peptide" evidence="1">
    <location>
        <begin position="1"/>
        <end position="20"/>
    </location>
</feature>
<gene>
    <name evidence="2" type="ORF">GCM10010832_07520</name>
</gene>
<evidence type="ECO:0000256" key="1">
    <source>
        <dbReference type="SAM" id="SignalP"/>
    </source>
</evidence>
<keyword evidence="1" id="KW-0732">Signal</keyword>
<evidence type="ECO:0000313" key="3">
    <source>
        <dbReference type="Proteomes" id="UP000599179"/>
    </source>
</evidence>
<dbReference type="PROSITE" id="PS51257">
    <property type="entry name" value="PROKAR_LIPOPROTEIN"/>
    <property type="match status" value="1"/>
</dbReference>
<name>A0ABQ1SCY2_9FLAO</name>